<dbReference type="STRING" id="1798392.A3A79_02250"/>
<dbReference type="Proteomes" id="UP000178759">
    <property type="component" value="Unassembled WGS sequence"/>
</dbReference>
<name>A0A1F6AH35_9BACT</name>
<sequence length="205" mass="23190">MKRFLEGLTGLEDRILEGFGKFNDMLSRPLMRATKFLETHDPMEASDKLGITLQIDTYTQALGEGIVYHNISGGGPLAEIAHQESDGKAHDVLVKWVSEQVEIRTHLEPSDKNARYARWLSTHMVKGLLGQVSQKKNDHVNNEVILTARSIFLNGVYLSDSLSSKSVDSIWRHQTQKLFSFNYANIKELQSRMKTFIDEPPLSTS</sequence>
<proteinExistence type="predicted"/>
<protein>
    <submittedName>
        <fullName evidence="1">Uncharacterized protein</fullName>
    </submittedName>
</protein>
<dbReference type="EMBL" id="MFJV01000001">
    <property type="protein sequence ID" value="OGG23995.1"/>
    <property type="molecule type" value="Genomic_DNA"/>
</dbReference>
<organism evidence="1 2">
    <name type="scientific">Candidatus Gottesmanbacteria bacterium RIFCSPLOWO2_01_FULL_43_11b</name>
    <dbReference type="NCBI Taxonomy" id="1798392"/>
    <lineage>
        <taxon>Bacteria</taxon>
        <taxon>Candidatus Gottesmaniibacteriota</taxon>
    </lineage>
</organism>
<accession>A0A1F6AH35</accession>
<gene>
    <name evidence="1" type="ORF">A3A79_02250</name>
</gene>
<dbReference type="AlphaFoldDB" id="A0A1F6AH35"/>
<evidence type="ECO:0000313" key="1">
    <source>
        <dbReference type="EMBL" id="OGG23995.1"/>
    </source>
</evidence>
<evidence type="ECO:0000313" key="2">
    <source>
        <dbReference type="Proteomes" id="UP000178759"/>
    </source>
</evidence>
<reference evidence="1 2" key="1">
    <citation type="journal article" date="2016" name="Nat. Commun.">
        <title>Thousands of microbial genomes shed light on interconnected biogeochemical processes in an aquifer system.</title>
        <authorList>
            <person name="Anantharaman K."/>
            <person name="Brown C.T."/>
            <person name="Hug L.A."/>
            <person name="Sharon I."/>
            <person name="Castelle C.J."/>
            <person name="Probst A.J."/>
            <person name="Thomas B.C."/>
            <person name="Singh A."/>
            <person name="Wilkins M.J."/>
            <person name="Karaoz U."/>
            <person name="Brodie E.L."/>
            <person name="Williams K.H."/>
            <person name="Hubbard S.S."/>
            <person name="Banfield J.F."/>
        </authorList>
    </citation>
    <scope>NUCLEOTIDE SEQUENCE [LARGE SCALE GENOMIC DNA]</scope>
</reference>
<comment type="caution">
    <text evidence="1">The sequence shown here is derived from an EMBL/GenBank/DDBJ whole genome shotgun (WGS) entry which is preliminary data.</text>
</comment>